<name>A0A561BN87_9ACTN</name>
<dbReference type="Pfam" id="PF13349">
    <property type="entry name" value="DUF4097"/>
    <property type="match status" value="1"/>
</dbReference>
<dbReference type="OrthoDB" id="4331847at2"/>
<dbReference type="Proteomes" id="UP000318380">
    <property type="component" value="Unassembled WGS sequence"/>
</dbReference>
<dbReference type="EMBL" id="VIVK01000001">
    <property type="protein sequence ID" value="TWD80329.1"/>
    <property type="molecule type" value="Genomic_DNA"/>
</dbReference>
<comment type="caution">
    <text evidence="3">The sequence shown here is derived from an EMBL/GenBank/DDBJ whole genome shotgun (WGS) entry which is preliminary data.</text>
</comment>
<evidence type="ECO:0000313" key="4">
    <source>
        <dbReference type="Proteomes" id="UP000318380"/>
    </source>
</evidence>
<gene>
    <name evidence="3" type="ORF">FB561_1403</name>
</gene>
<evidence type="ECO:0000313" key="3">
    <source>
        <dbReference type="EMBL" id="TWD80329.1"/>
    </source>
</evidence>
<dbReference type="InterPro" id="IPR025164">
    <property type="entry name" value="Toastrack_DUF4097"/>
</dbReference>
<protein>
    <submittedName>
        <fullName evidence="3">Putative adhesin</fullName>
    </submittedName>
</protein>
<evidence type="ECO:0000259" key="2">
    <source>
        <dbReference type="Pfam" id="PF13349"/>
    </source>
</evidence>
<accession>A0A561BN87</accession>
<organism evidence="3 4">
    <name type="scientific">Kribbella amoyensis</name>
    <dbReference type="NCBI Taxonomy" id="996641"/>
    <lineage>
        <taxon>Bacteria</taxon>
        <taxon>Bacillati</taxon>
        <taxon>Actinomycetota</taxon>
        <taxon>Actinomycetes</taxon>
        <taxon>Propionibacteriales</taxon>
        <taxon>Kribbellaceae</taxon>
        <taxon>Kribbella</taxon>
    </lineage>
</organism>
<feature type="region of interest" description="Disordered" evidence="1">
    <location>
        <begin position="213"/>
        <end position="234"/>
    </location>
</feature>
<dbReference type="AlphaFoldDB" id="A0A561BN87"/>
<sequence length="256" mass="27277">MAEVRQVGALLLATGVGLTIWSFADRESNDRHEVSERISEVRLASSSADVTIRTDDVDKTVVEEQRTYWFLKRGKGYEVNGSTLKLDGDCGWQCRADYVITVPRGTKVTGENGSGDLEFYGVGSVDARSQSGDVLVEDVTGDVKVELTSGDLSIDRVTGKVELESTSGDVEATRLKGGPVTAKTTSGDVKVELDEAADVTAEGRSGDVEITAPAGSYRTETSTRSGDVENAFGQTSDGTRLLKATTVSGDVELHSR</sequence>
<feature type="domain" description="DUF4097" evidence="2">
    <location>
        <begin position="38"/>
        <end position="252"/>
    </location>
</feature>
<proteinExistence type="predicted"/>
<evidence type="ECO:0000256" key="1">
    <source>
        <dbReference type="SAM" id="MobiDB-lite"/>
    </source>
</evidence>
<dbReference type="RefSeq" id="WP_145804230.1">
    <property type="nucleotide sequence ID" value="NZ_VIVK01000001.1"/>
</dbReference>
<reference evidence="3 4" key="1">
    <citation type="submission" date="2019-06" db="EMBL/GenBank/DDBJ databases">
        <title>Sequencing the genomes of 1000 actinobacteria strains.</title>
        <authorList>
            <person name="Klenk H.-P."/>
        </authorList>
    </citation>
    <scope>NUCLEOTIDE SEQUENCE [LARGE SCALE GENOMIC DNA]</scope>
    <source>
        <strain evidence="3 4">DSM 24683</strain>
    </source>
</reference>
<keyword evidence="4" id="KW-1185">Reference proteome</keyword>